<feature type="compositionally biased region" description="Low complexity" evidence="2">
    <location>
        <begin position="920"/>
        <end position="931"/>
    </location>
</feature>
<feature type="compositionally biased region" description="Polar residues" evidence="2">
    <location>
        <begin position="898"/>
        <end position="919"/>
    </location>
</feature>
<dbReference type="RefSeq" id="XP_002172257.1">
    <property type="nucleotide sequence ID" value="XM_002172221.2"/>
</dbReference>
<evidence type="ECO:0000313" key="3">
    <source>
        <dbReference type="EMBL" id="EEB05964.1"/>
    </source>
</evidence>
<reference evidence="3 5" key="1">
    <citation type="journal article" date="2011" name="Science">
        <title>Comparative functional genomics of the fission yeasts.</title>
        <authorList>
            <person name="Rhind N."/>
            <person name="Chen Z."/>
            <person name="Yassour M."/>
            <person name="Thompson D.A."/>
            <person name="Haas B.J."/>
            <person name="Habib N."/>
            <person name="Wapinski I."/>
            <person name="Roy S."/>
            <person name="Lin M.F."/>
            <person name="Heiman D.I."/>
            <person name="Young S.K."/>
            <person name="Furuya K."/>
            <person name="Guo Y."/>
            <person name="Pidoux A."/>
            <person name="Chen H.M."/>
            <person name="Robbertse B."/>
            <person name="Goldberg J.M."/>
            <person name="Aoki K."/>
            <person name="Bayne E.H."/>
            <person name="Berlin A.M."/>
            <person name="Desjardins C.A."/>
            <person name="Dobbs E."/>
            <person name="Dukaj L."/>
            <person name="Fan L."/>
            <person name="FitzGerald M.G."/>
            <person name="French C."/>
            <person name="Gujja S."/>
            <person name="Hansen K."/>
            <person name="Keifenheim D."/>
            <person name="Levin J.Z."/>
            <person name="Mosher R.A."/>
            <person name="Mueller C.A."/>
            <person name="Pfiffner J."/>
            <person name="Priest M."/>
            <person name="Russ C."/>
            <person name="Smialowska A."/>
            <person name="Swoboda P."/>
            <person name="Sykes S.M."/>
            <person name="Vaughn M."/>
            <person name="Vengrova S."/>
            <person name="Yoder R."/>
            <person name="Zeng Q."/>
            <person name="Allshire R."/>
            <person name="Baulcombe D."/>
            <person name="Birren B.W."/>
            <person name="Brown W."/>
            <person name="Ekwall K."/>
            <person name="Kellis M."/>
            <person name="Leatherwood J."/>
            <person name="Levin H."/>
            <person name="Margalit H."/>
            <person name="Martienssen R."/>
            <person name="Nieduszynski C.A."/>
            <person name="Spatafora J.W."/>
            <person name="Friedman N."/>
            <person name="Dalgaard J.Z."/>
            <person name="Baumann P."/>
            <person name="Niki H."/>
            <person name="Regev A."/>
            <person name="Nusbaum C."/>
        </authorList>
    </citation>
    <scope>NUCLEOTIDE SEQUENCE [LARGE SCALE GENOMIC DNA]</scope>
    <source>
        <strain evidence="5">yFS275 / FY16936</strain>
    </source>
</reference>
<dbReference type="GO" id="GO:1904262">
    <property type="term" value="P:negative regulation of TORC1 signaling"/>
    <property type="evidence" value="ECO:0007669"/>
    <property type="project" value="EnsemblFungi"/>
</dbReference>
<name>B6JX63_SCHJY</name>
<proteinExistence type="predicted"/>
<feature type="region of interest" description="Disordered" evidence="2">
    <location>
        <begin position="897"/>
        <end position="931"/>
    </location>
</feature>
<evidence type="ECO:0000313" key="5">
    <source>
        <dbReference type="Proteomes" id="UP000001744"/>
    </source>
</evidence>
<evidence type="ECO:0000256" key="1">
    <source>
        <dbReference type="SAM" id="Coils"/>
    </source>
</evidence>
<feature type="region of interest" description="Disordered" evidence="2">
    <location>
        <begin position="729"/>
        <end position="753"/>
    </location>
</feature>
<organism evidence="3 5">
    <name type="scientific">Schizosaccharomyces japonicus (strain yFS275 / FY16936)</name>
    <name type="common">Fission yeast</name>
    <dbReference type="NCBI Taxonomy" id="402676"/>
    <lineage>
        <taxon>Eukaryota</taxon>
        <taxon>Fungi</taxon>
        <taxon>Dikarya</taxon>
        <taxon>Ascomycota</taxon>
        <taxon>Taphrinomycotina</taxon>
        <taxon>Schizosaccharomycetes</taxon>
        <taxon>Schizosaccharomycetales</taxon>
        <taxon>Schizosaccharomycetaceae</taxon>
        <taxon>Schizosaccharomyces</taxon>
    </lineage>
</organism>
<dbReference type="GO" id="GO:0051726">
    <property type="term" value="P:regulation of cell cycle"/>
    <property type="evidence" value="ECO:0000318"/>
    <property type="project" value="GO_Central"/>
</dbReference>
<dbReference type="InterPro" id="IPR007483">
    <property type="entry name" value="Hamartin"/>
</dbReference>
<dbReference type="PANTHER" id="PTHR15154:SF2">
    <property type="entry name" value="HAMARTIN"/>
    <property type="match status" value="1"/>
</dbReference>
<protein>
    <submittedName>
        <fullName evidence="3">Hamartin</fullName>
    </submittedName>
</protein>
<dbReference type="EMBL" id="KE651166">
    <property type="protein sequence ID" value="EEB05964.1"/>
    <property type="molecule type" value="Genomic_DNA"/>
</dbReference>
<evidence type="ECO:0000313" key="4">
    <source>
        <dbReference type="JaponicusDB" id="SJAG_00991"/>
    </source>
</evidence>
<keyword evidence="5" id="KW-1185">Reference proteome</keyword>
<feature type="coiled-coil region" evidence="1">
    <location>
        <begin position="610"/>
        <end position="718"/>
    </location>
</feature>
<dbReference type="STRING" id="402676.B6JX63"/>
<dbReference type="GO" id="GO:0032007">
    <property type="term" value="P:negative regulation of TOR signaling"/>
    <property type="evidence" value="ECO:0000318"/>
    <property type="project" value="GO_Central"/>
</dbReference>
<dbReference type="AlphaFoldDB" id="B6JX63"/>
<accession>B6JX63</accession>
<dbReference type="GO" id="GO:0033596">
    <property type="term" value="C:TSC1-TSC2 complex"/>
    <property type="evidence" value="ECO:0000318"/>
    <property type="project" value="GO_Central"/>
</dbReference>
<dbReference type="PANTHER" id="PTHR15154">
    <property type="entry name" value="HAMARTIN"/>
    <property type="match status" value="1"/>
</dbReference>
<dbReference type="GO" id="GO:1905589">
    <property type="term" value="P:positive regulation of L-arginine import across plasma membrane"/>
    <property type="evidence" value="ECO:0007669"/>
    <property type="project" value="EnsemblFungi"/>
</dbReference>
<dbReference type="GO" id="GO:1905534">
    <property type="term" value="P:positive regulation of L-leucine import across plasma membrane"/>
    <property type="evidence" value="ECO:0007669"/>
    <property type="project" value="EnsemblFungi"/>
</dbReference>
<dbReference type="HOGENOM" id="CLU_314266_0_0_1"/>
<dbReference type="VEuPathDB" id="FungiDB:SJAG_00991"/>
<dbReference type="GO" id="GO:1905626">
    <property type="term" value="P:positive regulation of L-methionine import across plasma membrane"/>
    <property type="evidence" value="ECO:0007669"/>
    <property type="project" value="EnsemblFungi"/>
</dbReference>
<dbReference type="JaponicusDB" id="SJAG_00991">
    <property type="gene designation" value="tsc1"/>
</dbReference>
<dbReference type="OMA" id="IMFLPHI"/>
<dbReference type="OrthoDB" id="6022054at2759"/>
<feature type="coiled-coil region" evidence="1">
    <location>
        <begin position="753"/>
        <end position="796"/>
    </location>
</feature>
<keyword evidence="1" id="KW-0175">Coiled coil</keyword>
<dbReference type="GeneID" id="7050861"/>
<evidence type="ECO:0000256" key="2">
    <source>
        <dbReference type="SAM" id="MobiDB-lite"/>
    </source>
</evidence>
<dbReference type="Proteomes" id="UP000001744">
    <property type="component" value="Unassembled WGS sequence"/>
</dbReference>
<sequence length="931" mass="106225">MPVQSLIKALEEVFKNFADGKNVDFTKLNESVEEYQQKFPTPNAANSRKIRSTLDELYDKQPFNTNQLRILWLTVLKTVIPLLIMNKDAVDSWWDQVFYPFLNSPTQLKPIVSDIKSILFYLLIYEEDDWGGSLREECAQEIARRLIELYLDNAVTDSNDQTVLLHRRQIVDSTKDILIAYGVQRPKELCTTFDSYFKNTQYRVPILSIFNEILCCQGPRLYDLVQTPFFDSLLSTLEFDESPLLMSFAVSSLSMLLPHVCNLINDSLTRIFCIFLRIALEVDHKSIPSALVPDNPSWKILTADITESSSSDTESLYDHLTGFTEPPAPEGVSDSPSFKQLFTLLYALYPVNFLKFLLNPNAYAEQHGVNITLQIDLDLLRSKLEPLLSRHTLHRNFLRYTSEAELEDKARWTKLDATKIFGMCTTLNVQNLLDSIGSKGETNSHFEQAVNMLREPAPNRTVFAQAGEDVNVSQDATPFSIKGNESGSHSAVSSFVGEDGTALPLNTMATQLMEEFSDNISISPSVNSAVSNTIMKTEKPVEQPVLSAADYDLEINAVRDKSALFLRLYRQQLFLQNELAFEKYMRQQHITNIARMRKEQVLDIAVEAERQKLYATNKSLKTQVQLLKQNLEQQKVEFQATLNRRLRWETDLNNKLKTMRGERKAWEEKDKNYQTALDNLQQQFRVVKSDQDTLAYEKTELKLQLQMTEAKVQELLKLKTLLDNDASATHSDLSSSAVSGHDDDDEAKSERLLDSEEREKIRIRDEIQRVELENENACLTAQLESLTKDMEALKIVSEAKVFELEKKLSSQISAPSLRHSFNVSSNMYESMYNELDGKYTDLLTRYRDLEDKFIAAQTDIEHLKNAQMNNTAANNYGSRRPSTSFEGVHHQARFRVNDASSNRTTRTGRSDNMLSSFYQSSSAHDSGDGSS</sequence>
<dbReference type="eggNOG" id="ENOG502R01W">
    <property type="taxonomic scope" value="Eukaryota"/>
</dbReference>
<feature type="compositionally biased region" description="Polar residues" evidence="2">
    <location>
        <begin position="729"/>
        <end position="738"/>
    </location>
</feature>
<feature type="coiled-coil region" evidence="1">
    <location>
        <begin position="832"/>
        <end position="866"/>
    </location>
</feature>
<dbReference type="GO" id="GO:2000134">
    <property type="term" value="P:negative regulation of G1/S transition of mitotic cell cycle"/>
    <property type="evidence" value="ECO:0007669"/>
    <property type="project" value="EnsemblFungi"/>
</dbReference>
<gene>
    <name evidence="4" type="primary">tsc1</name>
    <name evidence="3" type="ORF">SJAG_00991</name>
</gene>